<comment type="function">
    <text evidence="11">Allosteric enzyme that catalyzes the rate-limiting step in glycogen catabolism, the phosphorolytic cleavage of glycogen to produce glucose-1-phosphate, and plays a central role in maintaining cellular and organismal glucose homeostasis.</text>
</comment>
<proteinExistence type="inferred from homology"/>
<evidence type="ECO:0000256" key="5">
    <source>
        <dbReference type="ARBA" id="ARBA00022676"/>
    </source>
</evidence>
<sequence length="830" mass="94069">MNDILHESVFTPLENDCKALGDSIRGRLIHSLGKDPRIATERDWLHAVALAVRERMLERWIFTRRGYQDASAKRVYYLSMEFLIGRGLINAMLNLGIYDATREALAEFGMDLGEIAELEADAALGNGGLGRLAACILDSLATQCLPGFGYGIRYEYGMFAQEIRDGIQIEHPDTWLRYGNPWELPRPEGLHPVRFYGHLITHYRANGEAQHFWEDGETVMAMPYDLPIPGYGPGNVNNLRLWAAKASRDFELEYFNEGDYIGAVEQKNQSENISRVLYPNDASQAGRELRLKQEYFFVSASLQDILGRHREDGHTLSALPNHVAIQLNDTHPAIAVAELMRLLMDDNDLPWNAAWRITVKTLAYTNHTLMPEALETWPVELMTRVLPRHMQIIYDINHRFLNDVRHRFPGDQELLRRVSLIDEAGARRVRMAHLAVVGSHHTNGVAALHSELLRNTLFSDFYRIMPERFVNVTNGVTPRLWLHQANPDLSRMICKHIGDGWIRDLDQIAPLAALAENAEVRAEFRQVKLANKRRLADYIAAEAGVRVKPEALFDVQIKRIHEYKRQLLKLLHVISLYNRIRDGQADDCVPRVVLFAGKAAPAYIMAKQIIRLINDVADVVNNDPIVGDRLKCVFVPNYGVSIATIIIPAADLSEQISTAGTEASGTGNMKLALNGALTIGTLDGANIEIRDEVGADNIFIFGLHTDEVEARQQAGYDPRKHYRENPSLARCLDMIASDFFAPDEPHRHQAIVDSLLHEDRYLLLADYAAYIETQNEVDRLYREPEDWSRKAILNTARMGRFSIDRTVREYASQIWGIEPRSVKGQEPKNA</sequence>
<gene>
    <name evidence="12" type="ORF">BI364_02475</name>
</gene>
<dbReference type="InterPro" id="IPR011833">
    <property type="entry name" value="Glycg_phsphrylas"/>
</dbReference>
<dbReference type="InterPro" id="IPR000811">
    <property type="entry name" value="Glyco_trans_35"/>
</dbReference>
<dbReference type="PIRSF" id="PIRSF000460">
    <property type="entry name" value="Pprylas_GlgP"/>
    <property type="match status" value="1"/>
</dbReference>
<accession>A0A1D8IKM8</accession>
<evidence type="ECO:0000313" key="12">
    <source>
        <dbReference type="EMBL" id="AOU97018.1"/>
    </source>
</evidence>
<dbReference type="InterPro" id="IPR035090">
    <property type="entry name" value="Pyridoxal_P_attach_site"/>
</dbReference>
<evidence type="ECO:0000256" key="11">
    <source>
        <dbReference type="RuleBase" id="RU000587"/>
    </source>
</evidence>
<keyword evidence="5 11" id="KW-0328">Glycosyltransferase</keyword>
<keyword evidence="13" id="KW-1185">Reference proteome</keyword>
<comment type="cofactor">
    <cofactor evidence="2 11">
        <name>pyridoxal 5'-phosphate</name>
        <dbReference type="ChEBI" id="CHEBI:597326"/>
    </cofactor>
</comment>
<evidence type="ECO:0000256" key="2">
    <source>
        <dbReference type="ARBA" id="ARBA00001933"/>
    </source>
</evidence>
<reference evidence="13" key="1">
    <citation type="submission" date="2016-09" db="EMBL/GenBank/DDBJ databases">
        <title>Acidihalobacter prosperus F5.</title>
        <authorList>
            <person name="Khaleque H.N."/>
            <person name="Ramsay J.P."/>
            <person name="Kaksonen A.H."/>
            <person name="Boxall N.J."/>
            <person name="Watkin E.L.J."/>
        </authorList>
    </citation>
    <scope>NUCLEOTIDE SEQUENCE [LARGE SCALE GENOMIC DNA]</scope>
    <source>
        <strain evidence="13">F5</strain>
    </source>
</reference>
<evidence type="ECO:0000313" key="13">
    <source>
        <dbReference type="Proteomes" id="UP000095401"/>
    </source>
</evidence>
<evidence type="ECO:0000256" key="3">
    <source>
        <dbReference type="ARBA" id="ARBA00006047"/>
    </source>
</evidence>
<dbReference type="Pfam" id="PF00343">
    <property type="entry name" value="Phosphorylase"/>
    <property type="match status" value="1"/>
</dbReference>
<feature type="modified residue" description="N6-(pyridoxal phosphate)lysine" evidence="10">
    <location>
        <position position="670"/>
    </location>
</feature>
<keyword evidence="6 11" id="KW-0808">Transferase</keyword>
<dbReference type="CDD" id="cd04300">
    <property type="entry name" value="GT35_Glycogen_Phosphorylase"/>
    <property type="match status" value="1"/>
</dbReference>
<dbReference type="EC" id="2.4.1.1" evidence="11"/>
<comment type="catalytic activity">
    <reaction evidence="1 11">
        <text>[(1-&gt;4)-alpha-D-glucosyl](n) + phosphate = [(1-&gt;4)-alpha-D-glucosyl](n-1) + alpha-D-glucose 1-phosphate</text>
        <dbReference type="Rhea" id="RHEA:41732"/>
        <dbReference type="Rhea" id="RHEA-COMP:9584"/>
        <dbReference type="Rhea" id="RHEA-COMP:9586"/>
        <dbReference type="ChEBI" id="CHEBI:15444"/>
        <dbReference type="ChEBI" id="CHEBI:43474"/>
        <dbReference type="ChEBI" id="CHEBI:58601"/>
        <dbReference type="EC" id="2.4.1.1"/>
    </reaction>
</comment>
<dbReference type="PROSITE" id="PS00102">
    <property type="entry name" value="PHOSPHORYLASE"/>
    <property type="match status" value="1"/>
</dbReference>
<organism evidence="12 13">
    <name type="scientific">Acidihalobacter yilgarnensis</name>
    <dbReference type="NCBI Taxonomy" id="2819280"/>
    <lineage>
        <taxon>Bacteria</taxon>
        <taxon>Pseudomonadati</taxon>
        <taxon>Pseudomonadota</taxon>
        <taxon>Gammaproteobacteria</taxon>
        <taxon>Chromatiales</taxon>
        <taxon>Ectothiorhodospiraceae</taxon>
        <taxon>Acidihalobacter</taxon>
    </lineage>
</organism>
<dbReference type="PANTHER" id="PTHR11468:SF3">
    <property type="entry name" value="GLYCOGEN PHOSPHORYLASE, LIVER FORM"/>
    <property type="match status" value="1"/>
</dbReference>
<evidence type="ECO:0000256" key="4">
    <source>
        <dbReference type="ARBA" id="ARBA00022600"/>
    </source>
</evidence>
<dbReference type="RefSeq" id="WP_070077408.1">
    <property type="nucleotide sequence ID" value="NZ_CP017415.1"/>
</dbReference>
<comment type="similarity">
    <text evidence="3 11">Belongs to the glycogen phosphorylase family.</text>
</comment>
<evidence type="ECO:0000256" key="1">
    <source>
        <dbReference type="ARBA" id="ARBA00001275"/>
    </source>
</evidence>
<dbReference type="AlphaFoldDB" id="A0A1D8IKM8"/>
<keyword evidence="8 11" id="KW-0119">Carbohydrate metabolism</keyword>
<dbReference type="KEGG" id="aprs:BI364_02475"/>
<dbReference type="GO" id="GO:0005980">
    <property type="term" value="P:glycogen catabolic process"/>
    <property type="evidence" value="ECO:0007669"/>
    <property type="project" value="TreeGrafter"/>
</dbReference>
<keyword evidence="7 10" id="KW-0663">Pyridoxal phosphate</keyword>
<evidence type="ECO:0000256" key="10">
    <source>
        <dbReference type="PIRSR" id="PIRSR000460-1"/>
    </source>
</evidence>
<dbReference type="GO" id="GO:0030170">
    <property type="term" value="F:pyridoxal phosphate binding"/>
    <property type="evidence" value="ECO:0007669"/>
    <property type="project" value="InterPro"/>
</dbReference>
<dbReference type="FunFam" id="3.40.50.2000:FF:000002">
    <property type="entry name" value="Alpha-1,4 glucan phosphorylase"/>
    <property type="match status" value="1"/>
</dbReference>
<dbReference type="GO" id="GO:0005737">
    <property type="term" value="C:cytoplasm"/>
    <property type="evidence" value="ECO:0007669"/>
    <property type="project" value="TreeGrafter"/>
</dbReference>
<evidence type="ECO:0000256" key="6">
    <source>
        <dbReference type="ARBA" id="ARBA00022679"/>
    </source>
</evidence>
<keyword evidence="4" id="KW-0321">Glycogen metabolism</keyword>
<dbReference type="SUPFAM" id="SSF53756">
    <property type="entry name" value="UDP-Glycosyltransferase/glycogen phosphorylase"/>
    <property type="match status" value="1"/>
</dbReference>
<name>A0A1D8IKM8_9GAMM</name>
<dbReference type="PANTHER" id="PTHR11468">
    <property type="entry name" value="GLYCOGEN PHOSPHORYLASE"/>
    <property type="match status" value="1"/>
</dbReference>
<evidence type="ECO:0000256" key="8">
    <source>
        <dbReference type="ARBA" id="ARBA00023277"/>
    </source>
</evidence>
<dbReference type="NCBIfam" id="TIGR02093">
    <property type="entry name" value="P_ylase"/>
    <property type="match status" value="1"/>
</dbReference>
<protein>
    <recommendedName>
        <fullName evidence="11">Alpha-1,4 glucan phosphorylase</fullName>
        <ecNumber evidence="11">2.4.1.1</ecNumber>
    </recommendedName>
</protein>
<evidence type="ECO:0000256" key="7">
    <source>
        <dbReference type="ARBA" id="ARBA00022898"/>
    </source>
</evidence>
<dbReference type="GO" id="GO:0008184">
    <property type="term" value="F:glycogen phosphorylase activity"/>
    <property type="evidence" value="ECO:0007669"/>
    <property type="project" value="InterPro"/>
</dbReference>
<dbReference type="FunFam" id="3.40.50.2000:FF:000005">
    <property type="entry name" value="Alpha-1,4 glucan phosphorylase"/>
    <property type="match status" value="1"/>
</dbReference>
<dbReference type="Gene3D" id="3.40.50.2000">
    <property type="entry name" value="Glycogen Phosphorylase B"/>
    <property type="match status" value="2"/>
</dbReference>
<dbReference type="Proteomes" id="UP000095401">
    <property type="component" value="Chromosome"/>
</dbReference>
<evidence type="ECO:0000256" key="9">
    <source>
        <dbReference type="ARBA" id="ARBA00025174"/>
    </source>
</evidence>
<dbReference type="EMBL" id="CP017415">
    <property type="protein sequence ID" value="AOU97018.1"/>
    <property type="molecule type" value="Genomic_DNA"/>
</dbReference>
<comment type="function">
    <text evidence="9">Phosphorylase is an important allosteric enzyme in carbohydrate metabolism. Enzymes from different sources differ in their regulatory mechanisms and in their natural substrates. However, all known phosphorylases share catalytic and structural properties.</text>
</comment>